<evidence type="ECO:0000256" key="1">
    <source>
        <dbReference type="ARBA" id="ARBA00004445"/>
    </source>
</evidence>
<name>A0A856MEP9_9CYAN</name>
<dbReference type="Proteomes" id="UP000503129">
    <property type="component" value="Chromosome"/>
</dbReference>
<evidence type="ECO:0000256" key="4">
    <source>
        <dbReference type="ARBA" id="ARBA00022738"/>
    </source>
</evidence>
<keyword evidence="3" id="KW-0042">Antenna complex</keyword>
<dbReference type="PIRSF" id="PIRSF005898">
    <property type="entry name" value="Phycobilisome_CpeC/CpcI"/>
    <property type="match status" value="1"/>
</dbReference>
<keyword evidence="2" id="KW-0602">Photosynthesis</keyword>
<dbReference type="KEGG" id="bsen:DP114_06145"/>
<keyword evidence="4 7" id="KW-0605">Phycobilisome</keyword>
<dbReference type="GO" id="GO:0030089">
    <property type="term" value="C:phycobilisome"/>
    <property type="evidence" value="ECO:0007669"/>
    <property type="project" value="UniProtKB-UniRule"/>
</dbReference>
<protein>
    <submittedName>
        <fullName evidence="10">Photosystem I reaction center subunit XII</fullName>
    </submittedName>
</protein>
<evidence type="ECO:0000256" key="6">
    <source>
        <dbReference type="ARBA" id="ARBA00023136"/>
    </source>
</evidence>
<dbReference type="EMBL" id="CP030118">
    <property type="protein sequence ID" value="QDL07537.1"/>
    <property type="molecule type" value="Genomic_DNA"/>
</dbReference>
<evidence type="ECO:0000256" key="7">
    <source>
        <dbReference type="PROSITE-ProRule" id="PRU00775"/>
    </source>
</evidence>
<evidence type="ECO:0000259" key="9">
    <source>
        <dbReference type="PROSITE" id="PS51445"/>
    </source>
</evidence>
<dbReference type="GO" id="GO:0015979">
    <property type="term" value="P:photosynthesis"/>
    <property type="evidence" value="ECO:0007669"/>
    <property type="project" value="UniProtKB-KW"/>
</dbReference>
<dbReference type="Pfam" id="PF00427">
    <property type="entry name" value="PBS_linker_poly"/>
    <property type="match status" value="1"/>
</dbReference>
<dbReference type="PROSITE" id="PS51445">
    <property type="entry name" value="PBS_LINKER"/>
    <property type="match status" value="1"/>
</dbReference>
<evidence type="ECO:0000256" key="5">
    <source>
        <dbReference type="ARBA" id="ARBA00023078"/>
    </source>
</evidence>
<keyword evidence="6" id="KW-0472">Membrane</keyword>
<proteinExistence type="inferred from homology"/>
<dbReference type="RefSeq" id="WP_171975703.1">
    <property type="nucleotide sequence ID" value="NZ_CAWOXK010000001.1"/>
</dbReference>
<reference evidence="10 11" key="1">
    <citation type="submission" date="2018-06" db="EMBL/GenBank/DDBJ databases">
        <title>Comparative genomics of Brasilonema spp. strains.</title>
        <authorList>
            <person name="Alvarenga D.O."/>
            <person name="Fiore M.F."/>
            <person name="Varani A.M."/>
        </authorList>
    </citation>
    <scope>NUCLEOTIDE SEQUENCE [LARGE SCALE GENOMIC DNA]</scope>
    <source>
        <strain evidence="10 11">CENA114</strain>
    </source>
</reference>
<dbReference type="InterPro" id="IPR008213">
    <property type="entry name" value="CpcD-like_dom"/>
</dbReference>
<dbReference type="Gene3D" id="1.10.3130.20">
    <property type="entry name" value="Phycobilisome linker domain"/>
    <property type="match status" value="1"/>
</dbReference>
<dbReference type="PANTHER" id="PTHR34011">
    <property type="entry name" value="PHYCOBILISOME 32.1 KDA LINKER POLYPEPTIDE, PHYCOCYANIN-ASSOCIATED, ROD 2-RELATED"/>
    <property type="match status" value="1"/>
</dbReference>
<keyword evidence="5" id="KW-0793">Thylakoid</keyword>
<evidence type="ECO:0000259" key="8">
    <source>
        <dbReference type="PROSITE" id="PS51441"/>
    </source>
</evidence>
<dbReference type="Pfam" id="PF01383">
    <property type="entry name" value="CpcD"/>
    <property type="match status" value="1"/>
</dbReference>
<dbReference type="GO" id="GO:0031676">
    <property type="term" value="C:plasma membrane-derived thylakoid membrane"/>
    <property type="evidence" value="ECO:0007669"/>
    <property type="project" value="UniProtKB-SubCell"/>
</dbReference>
<evidence type="ECO:0000256" key="3">
    <source>
        <dbReference type="ARBA" id="ARBA00022549"/>
    </source>
</evidence>
<keyword evidence="11" id="KW-1185">Reference proteome</keyword>
<dbReference type="SMART" id="SM01094">
    <property type="entry name" value="CpcD"/>
    <property type="match status" value="1"/>
</dbReference>
<dbReference type="InterPro" id="IPR038255">
    <property type="entry name" value="PBS_linker_sf"/>
</dbReference>
<accession>A0A856MEP9</accession>
<dbReference type="PANTHER" id="PTHR34011:SF6">
    <property type="entry name" value="PHYCOBILIPROTEIN APCE"/>
    <property type="match status" value="1"/>
</dbReference>
<comment type="similarity">
    <text evidence="7">Belongs to the phycobilisome linker protein family.</text>
</comment>
<gene>
    <name evidence="10" type="ORF">DP114_06145</name>
</gene>
<feature type="domain" description="CpcD-like" evidence="8">
    <location>
        <begin position="203"/>
        <end position="254"/>
    </location>
</feature>
<dbReference type="AlphaFoldDB" id="A0A856MEP9"/>
<comment type="subcellular location">
    <subcellularLocation>
        <location evidence="1">Cellular thylakoid membrane</location>
        <topology evidence="1">Peripheral membrane protein</topology>
        <orientation evidence="1">Cytoplasmic side</orientation>
    </subcellularLocation>
</comment>
<evidence type="ECO:0000313" key="10">
    <source>
        <dbReference type="EMBL" id="QDL07537.1"/>
    </source>
</evidence>
<dbReference type="PROSITE" id="PS51441">
    <property type="entry name" value="CPCD_LIKE"/>
    <property type="match status" value="1"/>
</dbReference>
<evidence type="ECO:0000256" key="2">
    <source>
        <dbReference type="ARBA" id="ARBA00022531"/>
    </source>
</evidence>
<sequence>MALWIADAEYLELRPNTLEDDLQTIIRAVYRQVLGNAHVMESQRLSSAESLLRNRDITVRGFVRAVAQSELYRSLFFETSSSYRFIELNFKHLLGRAPVEQTEISRHVLIYNEQGYEAEINSYIDSDEYIASFGENVVPYSRGNRTQTGIKNVGFNRTFALDRGFAAYDAAGKNAKLISDVGSNLPTKIKFPATGSGAYSNTGKRFRITVASGSSNPPRISMGKVTFEVGYNQMSQKIQNIQKTGGKILSITEVA</sequence>
<organism evidence="10 11">
    <name type="scientific">Brasilonema sennae CENA114</name>
    <dbReference type="NCBI Taxonomy" id="415709"/>
    <lineage>
        <taxon>Bacteria</taxon>
        <taxon>Bacillati</taxon>
        <taxon>Cyanobacteriota</taxon>
        <taxon>Cyanophyceae</taxon>
        <taxon>Nostocales</taxon>
        <taxon>Scytonemataceae</taxon>
        <taxon>Brasilonema</taxon>
        <taxon>Bromeliae group (in: Brasilonema)</taxon>
    </lineage>
</organism>
<evidence type="ECO:0000313" key="11">
    <source>
        <dbReference type="Proteomes" id="UP000503129"/>
    </source>
</evidence>
<feature type="domain" description="PBS-linker" evidence="9">
    <location>
        <begin position="1"/>
        <end position="170"/>
    </location>
</feature>
<dbReference type="InterPro" id="IPR001297">
    <property type="entry name" value="PBS_linker_dom"/>
</dbReference>
<dbReference type="InterPro" id="IPR016470">
    <property type="entry name" value="Phycobilisome"/>
</dbReference>